<comment type="caution">
    <text evidence="5">The sequence shown here is derived from an EMBL/GenBank/DDBJ whole genome shotgun (WGS) entry which is preliminary data.</text>
</comment>
<proteinExistence type="inferred from homology"/>
<keyword evidence="2" id="KW-0503">Monooxygenase</keyword>
<keyword evidence="1" id="KW-0560">Oxidoreductase</keyword>
<dbReference type="PRINTS" id="PR00420">
    <property type="entry name" value="RNGMNOXGNASE"/>
</dbReference>
<dbReference type="PANTHER" id="PTHR45934:SF28">
    <property type="entry name" value="OS03G0153100 PROTEIN"/>
    <property type="match status" value="1"/>
</dbReference>
<comment type="similarity">
    <text evidence="3">Belongs to the 3-hydroxybenzoate 6-hydroxylase family.</text>
</comment>
<reference evidence="5" key="1">
    <citation type="submission" date="2022-04" db="EMBL/GenBank/DDBJ databases">
        <title>A functionally conserved STORR gene fusion in Papaver species that diverged 16.8 million years ago.</title>
        <authorList>
            <person name="Catania T."/>
        </authorList>
    </citation>
    <scope>NUCLEOTIDE SEQUENCE</scope>
    <source>
        <strain evidence="5">S-188037</strain>
    </source>
</reference>
<dbReference type="InterPro" id="IPR044560">
    <property type="entry name" value="MOase"/>
</dbReference>
<dbReference type="Pfam" id="PF01494">
    <property type="entry name" value="FAD_binding_3"/>
    <property type="match status" value="1"/>
</dbReference>
<sequence>MDHQIRSDMIEEDIVIVGAGVAGLATALGLHRMGLKSMVLESWENLRVTGFAFGTFTNAWKALDALGIGDTLREQHILLQGSVATSMISGIWSPLISFSNPRPNMPQGHEVRCVGRTVLLETLANELPHGTIRFCSKVVSIEEQGYFKLIHSTDGSIVKTKVLIGCDGVNSMVAKWLRLQDPLSAGRTATRGHVVFKESEGHSFDPRFLQFFGDGCRAGLLPLNKSTVYWFFTQATSTLRSADKEIEEIKQYIVKKLGKAPKQVIDIIEETDNESIASSPLRFRSPVNILFGNISKENVCVAGDALHPMTPDIAQGGNAALEDGVTLARCLSRALLRNAPNEKEGYNNIKEGLDKYAKERRWRSFELITTAYIVGVIQEGRGTVSKFIRDKLWSPYLAGIVLSRAEFDCGKLDT</sequence>
<dbReference type="GO" id="GO:0004497">
    <property type="term" value="F:monooxygenase activity"/>
    <property type="evidence" value="ECO:0007669"/>
    <property type="project" value="UniProtKB-KW"/>
</dbReference>
<name>A0AAD4X6I0_9MAGN</name>
<accession>A0AAD4X6I0</accession>
<evidence type="ECO:0000259" key="4">
    <source>
        <dbReference type="Pfam" id="PF01494"/>
    </source>
</evidence>
<evidence type="ECO:0000313" key="5">
    <source>
        <dbReference type="EMBL" id="KAI3854254.1"/>
    </source>
</evidence>
<gene>
    <name evidence="5" type="ORF">MKW98_024677</name>
</gene>
<dbReference type="Gene3D" id="3.50.50.60">
    <property type="entry name" value="FAD/NAD(P)-binding domain"/>
    <property type="match status" value="1"/>
</dbReference>
<dbReference type="AlphaFoldDB" id="A0AAD4X6I0"/>
<dbReference type="InterPro" id="IPR036188">
    <property type="entry name" value="FAD/NAD-bd_sf"/>
</dbReference>
<dbReference type="SUPFAM" id="SSF51905">
    <property type="entry name" value="FAD/NAD(P)-binding domain"/>
    <property type="match status" value="1"/>
</dbReference>
<protein>
    <recommendedName>
        <fullName evidence="4">FAD-binding domain-containing protein</fullName>
    </recommendedName>
</protein>
<dbReference type="InterPro" id="IPR002938">
    <property type="entry name" value="FAD-bd"/>
</dbReference>
<organism evidence="5 6">
    <name type="scientific">Papaver atlanticum</name>
    <dbReference type="NCBI Taxonomy" id="357466"/>
    <lineage>
        <taxon>Eukaryota</taxon>
        <taxon>Viridiplantae</taxon>
        <taxon>Streptophyta</taxon>
        <taxon>Embryophyta</taxon>
        <taxon>Tracheophyta</taxon>
        <taxon>Spermatophyta</taxon>
        <taxon>Magnoliopsida</taxon>
        <taxon>Ranunculales</taxon>
        <taxon>Papaveraceae</taxon>
        <taxon>Papaveroideae</taxon>
        <taxon>Papaver</taxon>
    </lineage>
</organism>
<dbReference type="GO" id="GO:0071949">
    <property type="term" value="F:FAD binding"/>
    <property type="evidence" value="ECO:0007669"/>
    <property type="project" value="InterPro"/>
</dbReference>
<dbReference type="Proteomes" id="UP001202328">
    <property type="component" value="Unassembled WGS sequence"/>
</dbReference>
<evidence type="ECO:0000256" key="2">
    <source>
        <dbReference type="ARBA" id="ARBA00023033"/>
    </source>
</evidence>
<evidence type="ECO:0000256" key="1">
    <source>
        <dbReference type="ARBA" id="ARBA00023002"/>
    </source>
</evidence>
<keyword evidence="6" id="KW-1185">Reference proteome</keyword>
<dbReference type="PANTHER" id="PTHR45934">
    <property type="entry name" value="FAD/NAD(P)-BINDING OXIDOREDUCTASE FAMILY PROTEIN"/>
    <property type="match status" value="1"/>
</dbReference>
<feature type="domain" description="FAD-binding" evidence="4">
    <location>
        <begin position="13"/>
        <end position="361"/>
    </location>
</feature>
<evidence type="ECO:0000313" key="6">
    <source>
        <dbReference type="Proteomes" id="UP001202328"/>
    </source>
</evidence>
<evidence type="ECO:0000256" key="3">
    <source>
        <dbReference type="ARBA" id="ARBA00024018"/>
    </source>
</evidence>
<dbReference type="EMBL" id="JAJJMB010015449">
    <property type="protein sequence ID" value="KAI3854254.1"/>
    <property type="molecule type" value="Genomic_DNA"/>
</dbReference>